<dbReference type="InterPro" id="IPR001680">
    <property type="entry name" value="WD40_rpt"/>
</dbReference>
<feature type="region of interest" description="Disordered" evidence="5">
    <location>
        <begin position="1186"/>
        <end position="1223"/>
    </location>
</feature>
<organism evidence="8 9">
    <name type="scientific">Rotaria magnacalcarata</name>
    <dbReference type="NCBI Taxonomy" id="392030"/>
    <lineage>
        <taxon>Eukaryota</taxon>
        <taxon>Metazoa</taxon>
        <taxon>Spiralia</taxon>
        <taxon>Gnathifera</taxon>
        <taxon>Rotifera</taxon>
        <taxon>Eurotatoria</taxon>
        <taxon>Bdelloidea</taxon>
        <taxon>Philodinida</taxon>
        <taxon>Philodinidae</taxon>
        <taxon>Rotaria</taxon>
    </lineage>
</organism>
<dbReference type="PANTHER" id="PTHR32215">
    <property type="entry name" value="CILIA- AND FLAGELLA-ASSOCIATED PROTEIN 57"/>
    <property type="match status" value="1"/>
</dbReference>
<evidence type="ECO:0000259" key="6">
    <source>
        <dbReference type="Pfam" id="PF23414"/>
    </source>
</evidence>
<dbReference type="PANTHER" id="PTHR32215:SF0">
    <property type="entry name" value="CILIA- AND FLAGELLA-ASSOCIATED PROTEIN 57"/>
    <property type="match status" value="1"/>
</dbReference>
<dbReference type="Proteomes" id="UP000663842">
    <property type="component" value="Unassembled WGS sequence"/>
</dbReference>
<sequence length="1223" mass="140126">MSQAGLLSIKQIIGVRSSVTNGLAFQDEQTVVYIAGGNIVLYGIDQKAQRVIPCSMSAQALTTMTVSPNRRVIAVAERINDRPQVTIYDLQSGKRRKTLQSELIKSNEIVSLLFSSDSKYLLTQGGAPDYALVYWSWEKSKVMAHLDVKPPTGPQANATINQVSFNPQDNTQICTIGHGLFKMFRYAESALKPSQNLKQEHFNFTCHCWVSDDRLLAEQKLFSLFRSVASHHTTDERLGLVESSMDINASSDYIGKFEIKCIIPFSRGVLVAAGANKVYMFDRVDDNREYFRRNREILLPVDPTDKSNNERVVSMCLSPSEETLVALTDLQQIYQLSFSGIDITKDVATFSYLTEGFHHAQVTGVDTCVRKQLIATCGVDKSVRLWNYETGTLEVCKEFQEEAYTVSIHPSGLFILVGFSDKLKLFTILIDDLRPFKEFSIRGCREALFSNGGHLFAAVHGNVIQIYSTVTFDNVTNLKGHNGKVRQLIWSPDDTRLFSCGMDGAVYEWEVATSKRLHEAVLKACGYTGLGLSADSKIVYAVGTDRKIKEIVDAQQILREVQVIPDDVQPTTIALSHTGKSLLVGTSKGTVRSYKFPLTKSDEYTEYIGHVGMINRLRVTFQDEYAVSVGDDGLVILWKLQEIGVSKKEKETTYAEEILITKSDLEEKNSLIRELKQRVAELREENDYQLKLKEMNYAERIRDLTDKFMLEMENLKTKNTVITGEKEKESSKHAEQTHDLIEKQNKELQDLESSNNQKLMLEYEKYQDLQAKTQKTQEEYERQITELENRKEEEVTRQRMQYTAQLEKLKNDLILEREKNKQQSRDHEETKRQIEEDADEEILKLMQTHEQALIECKEENANLRNKSTTFQRKVKDLEESIKKKDSDLASLKNEESKLQNAIRGLKKDIEGLKKEIQERDETIQDKEKRIYELKRKNQELEKFKFVLDYKIKELKKQIEPREIEIKEMKEQITNMEAELERLSKSNDEEKLKNEELRTKLNASALALQQEKQLKRDSELALKRIKTDIHNCSALITEPKLLTQRVAEIYAQYVRDDATEEATIDQDITKEYARQRDHLERTVRSLKSKVDKDSDRHKMENIRIMQENVTLIKEINDLRRELKSARVKLQDLQTAMGISRKTAARTTEEIVQALNTHQGNHLVKEKQTELESLIHRQRSEIQRLNEQIANIESGNARTGTAGGGRSRPSSSGQLPPITSALTAH</sequence>
<evidence type="ECO:0000256" key="2">
    <source>
        <dbReference type="ARBA" id="ARBA00022737"/>
    </source>
</evidence>
<evidence type="ECO:0000313" key="9">
    <source>
        <dbReference type="Proteomes" id="UP000663842"/>
    </source>
</evidence>
<protein>
    <recommendedName>
        <fullName evidence="6">EML-like second beta-propeller domain-containing protein</fullName>
    </recommendedName>
</protein>
<dbReference type="InterPro" id="IPR052993">
    <property type="entry name" value="CFA-57"/>
</dbReference>
<keyword evidence="2" id="KW-0677">Repeat</keyword>
<dbReference type="EMBL" id="CAJNRG010009660">
    <property type="protein sequence ID" value="CAF2115787.1"/>
    <property type="molecule type" value="Genomic_DNA"/>
</dbReference>
<dbReference type="Pfam" id="PF23414">
    <property type="entry name" value="Beta-prop_EML_2"/>
    <property type="match status" value="1"/>
</dbReference>
<feature type="region of interest" description="Disordered" evidence="5">
    <location>
        <begin position="814"/>
        <end position="834"/>
    </location>
</feature>
<dbReference type="SUPFAM" id="SSF50978">
    <property type="entry name" value="WD40 repeat-like"/>
    <property type="match status" value="2"/>
</dbReference>
<comment type="caution">
    <text evidence="8">The sequence shown here is derived from an EMBL/GenBank/DDBJ whole genome shotgun (WGS) entry which is preliminary data.</text>
</comment>
<feature type="coiled-coil region" evidence="4">
    <location>
        <begin position="665"/>
        <end position="692"/>
    </location>
</feature>
<feature type="repeat" description="WD" evidence="3">
    <location>
        <begin position="478"/>
        <end position="519"/>
    </location>
</feature>
<evidence type="ECO:0000256" key="5">
    <source>
        <dbReference type="SAM" id="MobiDB-lite"/>
    </source>
</evidence>
<dbReference type="PROSITE" id="PS50294">
    <property type="entry name" value="WD_REPEATS_REGION"/>
    <property type="match status" value="1"/>
</dbReference>
<evidence type="ECO:0000313" key="7">
    <source>
        <dbReference type="EMBL" id="CAF2115787.1"/>
    </source>
</evidence>
<gene>
    <name evidence="8" type="ORF">UXM345_LOCUS15246</name>
    <name evidence="7" type="ORF">XDN619_LOCUS21627</name>
</gene>
<evidence type="ECO:0000256" key="3">
    <source>
        <dbReference type="PROSITE-ProRule" id="PRU00221"/>
    </source>
</evidence>
<feature type="coiled-coil region" evidence="4">
    <location>
        <begin position="1068"/>
        <end position="1134"/>
    </location>
</feature>
<dbReference type="InterPro" id="IPR036322">
    <property type="entry name" value="WD40_repeat_dom_sf"/>
</dbReference>
<dbReference type="SMART" id="SM00320">
    <property type="entry name" value="WD40"/>
    <property type="match status" value="5"/>
</dbReference>
<dbReference type="Gene3D" id="2.130.10.10">
    <property type="entry name" value="YVTN repeat-like/Quinoprotein amine dehydrogenase"/>
    <property type="match status" value="2"/>
</dbReference>
<proteinExistence type="predicted"/>
<dbReference type="InterPro" id="IPR055442">
    <property type="entry name" value="Beta-prop_EML-like_2nd"/>
</dbReference>
<dbReference type="AlphaFoldDB" id="A0A819MTS7"/>
<feature type="domain" description="EML-like second beta-propeller" evidence="6">
    <location>
        <begin position="363"/>
        <end position="640"/>
    </location>
</feature>
<dbReference type="PROSITE" id="PS50082">
    <property type="entry name" value="WD_REPEATS_2"/>
    <property type="match status" value="2"/>
</dbReference>
<evidence type="ECO:0000313" key="8">
    <source>
        <dbReference type="EMBL" id="CAF3984606.1"/>
    </source>
</evidence>
<dbReference type="FunFam" id="2.130.10.10:FF:000271">
    <property type="entry name" value="cilia- and flagella-associated protein 57"/>
    <property type="match status" value="1"/>
</dbReference>
<name>A0A819MTS7_9BILA</name>
<dbReference type="EMBL" id="CAJOBF010001798">
    <property type="protein sequence ID" value="CAF3984606.1"/>
    <property type="molecule type" value="Genomic_DNA"/>
</dbReference>
<dbReference type="Gene3D" id="1.10.287.1490">
    <property type="match status" value="1"/>
</dbReference>
<feature type="repeat" description="WD" evidence="3">
    <location>
        <begin position="355"/>
        <end position="396"/>
    </location>
</feature>
<accession>A0A819MTS7</accession>
<keyword evidence="4" id="KW-0175">Coiled coil</keyword>
<reference evidence="8" key="1">
    <citation type="submission" date="2021-02" db="EMBL/GenBank/DDBJ databases">
        <authorList>
            <person name="Nowell W R."/>
        </authorList>
    </citation>
    <scope>NUCLEOTIDE SEQUENCE</scope>
</reference>
<keyword evidence="1 3" id="KW-0853">WD repeat</keyword>
<dbReference type="InterPro" id="IPR015943">
    <property type="entry name" value="WD40/YVTN_repeat-like_dom_sf"/>
</dbReference>
<evidence type="ECO:0000256" key="1">
    <source>
        <dbReference type="ARBA" id="ARBA00022574"/>
    </source>
</evidence>
<evidence type="ECO:0000256" key="4">
    <source>
        <dbReference type="SAM" id="Coils"/>
    </source>
</evidence>
<dbReference type="Proteomes" id="UP000663887">
    <property type="component" value="Unassembled WGS sequence"/>
</dbReference>